<dbReference type="PROSITE" id="PS51186">
    <property type="entry name" value="GNAT"/>
    <property type="match status" value="1"/>
</dbReference>
<sequence length="159" mass="18245">MQTYTWKRGDFTVTTDPSGIDLKKAAALIARQDWCCKDRPLDLTVKAIQNSETFFCLAGENREVVGFVRLITDYATAAYVTDVNIAPEYKGRGLSKFIFSCIMEHPVFCKLRRMLLCTPDAHGLYAKYDFKPVAHPEEFMERLIPYDEAYAHFEKNKNA</sequence>
<dbReference type="GO" id="GO:0016747">
    <property type="term" value="F:acyltransferase activity, transferring groups other than amino-acyl groups"/>
    <property type="evidence" value="ECO:0007669"/>
    <property type="project" value="InterPro"/>
</dbReference>
<name>A0A926DHB9_9FIRM</name>
<dbReference type="InterPro" id="IPR016181">
    <property type="entry name" value="Acyl_CoA_acyltransferase"/>
</dbReference>
<comment type="caution">
    <text evidence="2">The sequence shown here is derived from an EMBL/GenBank/DDBJ whole genome shotgun (WGS) entry which is preliminary data.</text>
</comment>
<dbReference type="EMBL" id="JACRSS010000001">
    <property type="protein sequence ID" value="MBC8537774.1"/>
    <property type="molecule type" value="Genomic_DNA"/>
</dbReference>
<organism evidence="2 3">
    <name type="scientific">Guopingia tenuis</name>
    <dbReference type="NCBI Taxonomy" id="2763656"/>
    <lineage>
        <taxon>Bacteria</taxon>
        <taxon>Bacillati</taxon>
        <taxon>Bacillota</taxon>
        <taxon>Clostridia</taxon>
        <taxon>Christensenellales</taxon>
        <taxon>Christensenellaceae</taxon>
        <taxon>Guopingia</taxon>
    </lineage>
</organism>
<dbReference type="AlphaFoldDB" id="A0A926DHB9"/>
<feature type="domain" description="N-acetyltransferase" evidence="1">
    <location>
        <begin position="12"/>
        <end position="145"/>
    </location>
</feature>
<dbReference type="SUPFAM" id="SSF55729">
    <property type="entry name" value="Acyl-CoA N-acyltransferases (Nat)"/>
    <property type="match status" value="1"/>
</dbReference>
<dbReference type="PANTHER" id="PTHR43233:SF1">
    <property type="entry name" value="FAMILY N-ACETYLTRANSFERASE, PUTATIVE (AFU_ORTHOLOGUE AFUA_6G03350)-RELATED"/>
    <property type="match status" value="1"/>
</dbReference>
<dbReference type="Gene3D" id="3.40.630.30">
    <property type="match status" value="1"/>
</dbReference>
<keyword evidence="3" id="KW-1185">Reference proteome</keyword>
<protein>
    <submittedName>
        <fullName evidence="2">GNAT family N-acetyltransferase</fullName>
    </submittedName>
</protein>
<dbReference type="RefSeq" id="WP_178619642.1">
    <property type="nucleotide sequence ID" value="NZ_JACRSS010000001.1"/>
</dbReference>
<evidence type="ECO:0000313" key="3">
    <source>
        <dbReference type="Proteomes" id="UP000617951"/>
    </source>
</evidence>
<accession>A0A926DHB9</accession>
<dbReference type="Pfam" id="PF00583">
    <property type="entry name" value="Acetyltransf_1"/>
    <property type="match status" value="1"/>
</dbReference>
<dbReference type="CDD" id="cd04301">
    <property type="entry name" value="NAT_SF"/>
    <property type="match status" value="1"/>
</dbReference>
<dbReference type="InterPro" id="IPR053144">
    <property type="entry name" value="Acetyltransferase_Butenolide"/>
</dbReference>
<evidence type="ECO:0000259" key="1">
    <source>
        <dbReference type="PROSITE" id="PS51186"/>
    </source>
</evidence>
<dbReference type="InterPro" id="IPR000182">
    <property type="entry name" value="GNAT_dom"/>
</dbReference>
<reference evidence="2" key="1">
    <citation type="submission" date="2020-08" db="EMBL/GenBank/DDBJ databases">
        <title>Genome public.</title>
        <authorList>
            <person name="Liu C."/>
            <person name="Sun Q."/>
        </authorList>
    </citation>
    <scope>NUCLEOTIDE SEQUENCE</scope>
    <source>
        <strain evidence="2">NSJ-63</strain>
    </source>
</reference>
<dbReference type="PANTHER" id="PTHR43233">
    <property type="entry name" value="FAMILY N-ACETYLTRANSFERASE, PUTATIVE (AFU_ORTHOLOGUE AFUA_6G03350)-RELATED"/>
    <property type="match status" value="1"/>
</dbReference>
<gene>
    <name evidence="2" type="ORF">H8693_02355</name>
</gene>
<dbReference type="Proteomes" id="UP000617951">
    <property type="component" value="Unassembled WGS sequence"/>
</dbReference>
<proteinExistence type="predicted"/>
<evidence type="ECO:0000313" key="2">
    <source>
        <dbReference type="EMBL" id="MBC8537774.1"/>
    </source>
</evidence>